<protein>
    <submittedName>
        <fullName evidence="3">Spermine synthase</fullName>
    </submittedName>
</protein>
<dbReference type="GO" id="GO:0006596">
    <property type="term" value="P:polyamine biosynthetic process"/>
    <property type="evidence" value="ECO:0007669"/>
    <property type="project" value="UniProtKB-KW"/>
</dbReference>
<feature type="transmembrane region" description="Helical" evidence="2">
    <location>
        <begin position="121"/>
        <end position="141"/>
    </location>
</feature>
<accession>A0A5R9GT61</accession>
<dbReference type="EMBL" id="VBRY01000009">
    <property type="protein sequence ID" value="TLS66454.1"/>
    <property type="molecule type" value="Genomic_DNA"/>
</dbReference>
<keyword evidence="4" id="KW-1185">Reference proteome</keyword>
<dbReference type="CDD" id="cd02440">
    <property type="entry name" value="AdoMet_MTases"/>
    <property type="match status" value="1"/>
</dbReference>
<dbReference type="Proteomes" id="UP000306585">
    <property type="component" value="Unassembled WGS sequence"/>
</dbReference>
<dbReference type="InterPro" id="IPR029063">
    <property type="entry name" value="SAM-dependent_MTases_sf"/>
</dbReference>
<gene>
    <name evidence="3" type="ORF">FEF65_09785</name>
</gene>
<evidence type="ECO:0000256" key="2">
    <source>
        <dbReference type="SAM" id="Phobius"/>
    </source>
</evidence>
<keyword evidence="1" id="KW-0620">Polyamine biosynthesis</keyword>
<dbReference type="PANTHER" id="PTHR43317:SF1">
    <property type="entry name" value="THERMOSPERMINE SYNTHASE ACAULIS5"/>
    <property type="match status" value="1"/>
</dbReference>
<dbReference type="RefSeq" id="WP_138239635.1">
    <property type="nucleotide sequence ID" value="NZ_VBRY01000009.1"/>
</dbReference>
<feature type="transmembrane region" description="Helical" evidence="2">
    <location>
        <begin position="73"/>
        <end position="95"/>
    </location>
</feature>
<dbReference type="AlphaFoldDB" id="A0A5R9GT61"/>
<feature type="transmembrane region" description="Helical" evidence="2">
    <location>
        <begin position="33"/>
        <end position="61"/>
    </location>
</feature>
<dbReference type="PANTHER" id="PTHR43317">
    <property type="entry name" value="THERMOSPERMINE SYNTHASE ACAULIS5"/>
    <property type="match status" value="1"/>
</dbReference>
<proteinExistence type="predicted"/>
<evidence type="ECO:0000256" key="1">
    <source>
        <dbReference type="ARBA" id="ARBA00023115"/>
    </source>
</evidence>
<sequence length="869" mass="94293">MNMRVPALLLLMLYGATGITALAYEVLWTRMLSLMFGISIFGVVFTVAAFMAGLGIGSFLLTAHTLRLQPARALVFLAMLEGAVAIYALLLPWVMPAVDAGLLQLGHGLALSGWQGLQGGGVMLLLFPPAIAMGLAFPLALRAASALNISLASMYGVNALGGAIGAILPLALLPVFGWQISLWVVASIGVAVAAGGWLLSRRLINRAEPDVVAESSVTRPAWVDLLAYAGIGAAALMLEVLWTREYGMVLLRTEYILAVLLLVYLAGIGIGSLLARRADVRRWLNVMPVAAAAAAVVAQYALPHVSQWAADHAFGSLAGAMVAQGGVVALLTLPVTLMLGAWLPLLASHFADRQMNAGGWWYGANSVGAAAGALLAGFVLLPWLGTAMSICAAALLLMLCGMRWASGRRIWLALPLLLVLCWPVRQLPAVAALLPALSGSTDLSVYEDAVSLTHVVEQANGQRVLLSDLQRMDASSDPTAVTVQKNQARLPLLLHPDPRSVLFLGLGTGVTASGSLPFAGLQRTAVELSAGAILAADHWFEPVNGGVATEMRIVHDDARRFLRTDNHQYDVIVGDLFHPDMVGRANLLSIQEFQRARQRLNDGGVFVQWLALNQFDIDSLKVVMHTFAAVFEHASLFVDGYRIALVGFNGPFPAVPALLARYQQLDVAQQSEQTGHEGLWSWLGRYWGEIPSISGRVQDEWVPVIEFSLPKVRYGQGIDMVAMWRWLLSWRAEDRQAFDRLGVPAAEGELLKRARVATALDVRLWMAELEGDERRVVEMARLAHRANADDRWPAFALADRMYDSLERATSSGMSRRQALERILAMRPDHEQAMRAMMLLDEQQGDAVAAEVWHRRLQAISPLAKYISKR</sequence>
<name>A0A5R9GT61_9PROT</name>
<feature type="transmembrane region" description="Helical" evidence="2">
    <location>
        <begin position="153"/>
        <end position="174"/>
    </location>
</feature>
<feature type="transmembrane region" description="Helical" evidence="2">
    <location>
        <begin position="412"/>
        <end position="434"/>
    </location>
</feature>
<comment type="caution">
    <text evidence="3">The sequence shown here is derived from an EMBL/GenBank/DDBJ whole genome shotgun (WGS) entry which is preliminary data.</text>
</comment>
<dbReference type="Pfam" id="PF01564">
    <property type="entry name" value="Spermine_synth"/>
    <property type="match status" value="1"/>
</dbReference>
<keyword evidence="2" id="KW-0472">Membrane</keyword>
<evidence type="ECO:0000313" key="4">
    <source>
        <dbReference type="Proteomes" id="UP000306585"/>
    </source>
</evidence>
<feature type="transmembrane region" description="Helical" evidence="2">
    <location>
        <begin position="221"/>
        <end position="243"/>
    </location>
</feature>
<feature type="transmembrane region" description="Helical" evidence="2">
    <location>
        <begin position="255"/>
        <end position="275"/>
    </location>
</feature>
<keyword evidence="2" id="KW-1133">Transmembrane helix</keyword>
<organism evidence="3 4">
    <name type="scientific">Mariprofundus erugo</name>
    <dbReference type="NCBI Taxonomy" id="2528639"/>
    <lineage>
        <taxon>Bacteria</taxon>
        <taxon>Pseudomonadati</taxon>
        <taxon>Pseudomonadota</taxon>
        <taxon>Candidatius Mariprofundia</taxon>
        <taxon>Mariprofundales</taxon>
        <taxon>Mariprofundaceae</taxon>
        <taxon>Mariprofundus</taxon>
    </lineage>
</organism>
<keyword evidence="2" id="KW-0812">Transmembrane</keyword>
<feature type="transmembrane region" description="Helical" evidence="2">
    <location>
        <begin position="387"/>
        <end position="405"/>
    </location>
</feature>
<dbReference type="SUPFAM" id="SSF53335">
    <property type="entry name" value="S-adenosyl-L-methionine-dependent methyltransferases"/>
    <property type="match status" value="1"/>
</dbReference>
<feature type="transmembrane region" description="Helical" evidence="2">
    <location>
        <begin position="180"/>
        <end position="200"/>
    </location>
</feature>
<feature type="transmembrane region" description="Helical" evidence="2">
    <location>
        <begin position="322"/>
        <end position="347"/>
    </location>
</feature>
<dbReference type="Gene3D" id="3.40.50.150">
    <property type="entry name" value="Vaccinia Virus protein VP39"/>
    <property type="match status" value="1"/>
</dbReference>
<evidence type="ECO:0000313" key="3">
    <source>
        <dbReference type="EMBL" id="TLS66454.1"/>
    </source>
</evidence>
<dbReference type="NCBIfam" id="NF037959">
    <property type="entry name" value="MFS_SpdSyn"/>
    <property type="match status" value="1"/>
</dbReference>
<feature type="transmembrane region" description="Helical" evidence="2">
    <location>
        <begin position="359"/>
        <end position="381"/>
    </location>
</feature>
<feature type="transmembrane region" description="Helical" evidence="2">
    <location>
        <begin position="282"/>
        <end position="302"/>
    </location>
</feature>
<reference evidence="3 4" key="1">
    <citation type="journal article" date="2019" name="Appl. Environ. Microbiol.">
        <title>Environmental Evidence and Genomic Insight of Iron-oxidizing Bacteria Preference Towards More Corrosion Resistant Stainless Steel at Higher Salinities.</title>
        <authorList>
            <person name="Garrison C.E."/>
            <person name="Price K.A."/>
            <person name="Field E.K."/>
        </authorList>
    </citation>
    <scope>NUCLEOTIDE SEQUENCE [LARGE SCALE GENOMIC DNA]</scope>
    <source>
        <strain evidence="3 4">P3</strain>
    </source>
</reference>